<dbReference type="Pfam" id="PF00460">
    <property type="entry name" value="Flg_bb_rod"/>
    <property type="match status" value="1"/>
</dbReference>
<evidence type="ECO:0000256" key="8">
    <source>
        <dbReference type="RuleBase" id="RU362116"/>
    </source>
</evidence>
<dbReference type="AlphaFoldDB" id="A0A160SYV1"/>
<comment type="subcellular location">
    <subcellularLocation>
        <location evidence="1 8">Bacterial flagellum basal body</location>
    </subcellularLocation>
</comment>
<dbReference type="GO" id="GO:0071978">
    <property type="term" value="P:bacterial-type flagellum-dependent swarming motility"/>
    <property type="evidence" value="ECO:0007669"/>
    <property type="project" value="TreeGrafter"/>
</dbReference>
<dbReference type="InterPro" id="IPR001444">
    <property type="entry name" value="Flag_bb_rod_N"/>
</dbReference>
<dbReference type="InterPro" id="IPR010930">
    <property type="entry name" value="Flg_bb/hook_C_dom"/>
</dbReference>
<dbReference type="PANTHER" id="PTHR30435">
    <property type="entry name" value="FLAGELLAR PROTEIN"/>
    <property type="match status" value="1"/>
</dbReference>
<keyword evidence="12" id="KW-0282">Flagellum</keyword>
<evidence type="ECO:0000259" key="11">
    <source>
        <dbReference type="Pfam" id="PF22692"/>
    </source>
</evidence>
<evidence type="ECO:0000256" key="7">
    <source>
        <dbReference type="NCBIfam" id="TIGR02488"/>
    </source>
</evidence>
<dbReference type="STRING" id="98804.BTSPAZIEG_0229"/>
<dbReference type="NCBIfam" id="TIGR02488">
    <property type="entry name" value="flgG_G_neg"/>
    <property type="match status" value="1"/>
</dbReference>
<gene>
    <name evidence="12" type="primary">flgG</name>
    <name evidence="12" type="ORF">BTSPAZIEG_0229</name>
</gene>
<feature type="domain" description="Flagellar basal body rod protein N-terminal" evidence="9">
    <location>
        <begin position="7"/>
        <end position="35"/>
    </location>
</feature>
<evidence type="ECO:0000256" key="1">
    <source>
        <dbReference type="ARBA" id="ARBA00004117"/>
    </source>
</evidence>
<keyword evidence="4 8" id="KW-0975">Bacterial flagellum</keyword>
<comment type="subunit">
    <text evidence="5 8">The basal body constitutes a major portion of the flagellar organelle and consists of four rings (L,P,S, and M) mounted on a central rod. The rod consists of about 26 subunits of FlgG in the distal portion, and FlgB, FlgC and FlgF are thought to build up the proximal portion of the rod with about 6 subunits each.</text>
</comment>
<evidence type="ECO:0000256" key="4">
    <source>
        <dbReference type="ARBA" id="ARBA00023143"/>
    </source>
</evidence>
<organism evidence="12 13">
    <name type="scientific">Buchnera aphidicola subsp. Tuberolachnus salignus</name>
    <dbReference type="NCBI Taxonomy" id="98804"/>
    <lineage>
        <taxon>Bacteria</taxon>
        <taxon>Pseudomonadati</taxon>
        <taxon>Pseudomonadota</taxon>
        <taxon>Gammaproteobacteria</taxon>
        <taxon>Enterobacterales</taxon>
        <taxon>Erwiniaceae</taxon>
        <taxon>Buchnera</taxon>
    </lineage>
</organism>
<name>A0A160SYV1_BUCTT</name>
<dbReference type="PANTHER" id="PTHR30435:SF19">
    <property type="entry name" value="FLAGELLAR BASAL-BODY ROD PROTEIN FLGG"/>
    <property type="match status" value="1"/>
</dbReference>
<dbReference type="InterPro" id="IPR012834">
    <property type="entry name" value="FlgG_G_neg"/>
</dbReference>
<dbReference type="EMBL" id="LN890285">
    <property type="protein sequence ID" value="CUR53201.1"/>
    <property type="molecule type" value="Genomic_DNA"/>
</dbReference>
<sequence>MMSTLWIAKTGLEAQQINMNVIANNLANVNTTGFKRSHAIFEDLIYKNLNHSHLITQKKSKKPNSIQIGTGVRPIATEKIFTMGNFSKTHSWKNLVINGEGFFKILLPNKHSLYTRDGSFQINSKRQLVTHHGYVVSPEIKIPENAETLKIDREGIVTSRTKDSIEPQMLGQYTIFNFPNVSGLKNVGSNCYKSTSSSGEAIEGKPGNIGYGELYQGFLETSNVNVAEELVNMIQAQRAYEINSKVLTATDQMLQKLTQL</sequence>
<dbReference type="Pfam" id="PF22692">
    <property type="entry name" value="LlgE_F_G_D1"/>
    <property type="match status" value="1"/>
</dbReference>
<dbReference type="InterPro" id="IPR053967">
    <property type="entry name" value="LlgE_F_G-like_D1"/>
</dbReference>
<evidence type="ECO:0000256" key="5">
    <source>
        <dbReference type="ARBA" id="ARBA00025933"/>
    </source>
</evidence>
<evidence type="ECO:0000256" key="2">
    <source>
        <dbReference type="ARBA" id="ARBA00009677"/>
    </source>
</evidence>
<evidence type="ECO:0000313" key="13">
    <source>
        <dbReference type="Proteomes" id="UP000243633"/>
    </source>
</evidence>
<dbReference type="InterPro" id="IPR020013">
    <property type="entry name" value="Flagellar_FlgE/F/G"/>
</dbReference>
<protein>
    <recommendedName>
        <fullName evidence="3 7">Flagellar basal-body rod protein FlgG</fullName>
    </recommendedName>
    <alternativeName>
        <fullName evidence="6 8">Distal rod protein</fullName>
    </alternativeName>
</protein>
<comment type="similarity">
    <text evidence="2 8">Belongs to the flagella basal body rod proteins family.</text>
</comment>
<dbReference type="NCBIfam" id="TIGR03506">
    <property type="entry name" value="FlgEFG_subfam"/>
    <property type="match status" value="2"/>
</dbReference>
<reference evidence="13" key="1">
    <citation type="submission" date="2015-10" db="EMBL/GenBank/DDBJ databases">
        <authorList>
            <person name="Manzano-Marin A."/>
            <person name="Manzano-Marin A."/>
        </authorList>
    </citation>
    <scope>NUCLEOTIDE SEQUENCE [LARGE SCALE GENOMIC DNA]</scope>
    <source>
        <strain evidence="13">BTs</strain>
    </source>
</reference>
<evidence type="ECO:0000313" key="12">
    <source>
        <dbReference type="EMBL" id="CUR53201.1"/>
    </source>
</evidence>
<dbReference type="PROSITE" id="PS00588">
    <property type="entry name" value="FLAGELLA_BB_ROD"/>
    <property type="match status" value="1"/>
</dbReference>
<evidence type="ECO:0000256" key="6">
    <source>
        <dbReference type="ARBA" id="ARBA00032912"/>
    </source>
</evidence>
<dbReference type="Proteomes" id="UP000243633">
    <property type="component" value="Chromosome 1"/>
</dbReference>
<dbReference type="InterPro" id="IPR037925">
    <property type="entry name" value="FlgE/F/G-like"/>
</dbReference>
<evidence type="ECO:0000259" key="10">
    <source>
        <dbReference type="Pfam" id="PF06429"/>
    </source>
</evidence>
<keyword evidence="13" id="KW-1185">Reference proteome</keyword>
<dbReference type="SUPFAM" id="SSF117143">
    <property type="entry name" value="Flagellar hook protein flgE"/>
    <property type="match status" value="1"/>
</dbReference>
<proteinExistence type="inferred from homology"/>
<accession>A0A160SYV1</accession>
<dbReference type="GO" id="GO:0009426">
    <property type="term" value="C:bacterial-type flagellum basal body, distal rod"/>
    <property type="evidence" value="ECO:0007669"/>
    <property type="project" value="UniProtKB-UniRule"/>
</dbReference>
<dbReference type="OrthoDB" id="9804559at2"/>
<feature type="domain" description="Flagellar hook protein FlgE/F/G-like D1" evidence="11">
    <location>
        <begin position="97"/>
        <end position="158"/>
    </location>
</feature>
<feature type="domain" description="Flagellar basal-body/hook protein C-terminal" evidence="10">
    <location>
        <begin position="216"/>
        <end position="260"/>
    </location>
</feature>
<dbReference type="RefSeq" id="WP_075472643.1">
    <property type="nucleotide sequence ID" value="NZ_CP135003.1"/>
</dbReference>
<keyword evidence="12" id="KW-0969">Cilium</keyword>
<dbReference type="PATRIC" id="fig|98804.3.peg.216"/>
<evidence type="ECO:0000259" key="9">
    <source>
        <dbReference type="Pfam" id="PF00460"/>
    </source>
</evidence>
<dbReference type="Pfam" id="PF06429">
    <property type="entry name" value="Flg_bbr_C"/>
    <property type="match status" value="1"/>
</dbReference>
<evidence type="ECO:0000256" key="3">
    <source>
        <dbReference type="ARBA" id="ARBA00017948"/>
    </source>
</evidence>
<dbReference type="InterPro" id="IPR019776">
    <property type="entry name" value="Flagellar_basal_body_rod_CS"/>
</dbReference>
<keyword evidence="12" id="KW-0966">Cell projection</keyword>